<dbReference type="AlphaFoldDB" id="A0A3Q9UIM6"/>
<accession>A0A3Q9UIM6</accession>
<keyword evidence="2" id="KW-0813">Transport</keyword>
<dbReference type="Gene3D" id="1.20.1740.10">
    <property type="entry name" value="Amino acid/polyamine transporter I"/>
    <property type="match status" value="1"/>
</dbReference>
<evidence type="ECO:0000256" key="3">
    <source>
        <dbReference type="ARBA" id="ARBA00022692"/>
    </source>
</evidence>
<dbReference type="KEGG" id="aji:C0Z10_04005"/>
<dbReference type="GO" id="GO:0015171">
    <property type="term" value="F:amino acid transmembrane transporter activity"/>
    <property type="evidence" value="ECO:0007669"/>
    <property type="project" value="TreeGrafter"/>
</dbReference>
<feature type="transmembrane region" description="Helical" evidence="6">
    <location>
        <begin position="281"/>
        <end position="305"/>
    </location>
</feature>
<evidence type="ECO:0000313" key="8">
    <source>
        <dbReference type="Proteomes" id="UP000285875"/>
    </source>
</evidence>
<protein>
    <submittedName>
        <fullName evidence="7">Amino acid permease</fullName>
    </submittedName>
</protein>
<evidence type="ECO:0000256" key="1">
    <source>
        <dbReference type="ARBA" id="ARBA00004141"/>
    </source>
</evidence>
<dbReference type="RefSeq" id="WP_097798523.1">
    <property type="nucleotide sequence ID" value="NZ_CP025570.1"/>
</dbReference>
<feature type="transmembrane region" description="Helical" evidence="6">
    <location>
        <begin position="460"/>
        <end position="481"/>
    </location>
</feature>
<feature type="transmembrane region" description="Helical" evidence="6">
    <location>
        <begin position="62"/>
        <end position="82"/>
    </location>
</feature>
<keyword evidence="4 6" id="KW-1133">Transmembrane helix</keyword>
<dbReference type="Proteomes" id="UP000285875">
    <property type="component" value="Chromosome"/>
</dbReference>
<dbReference type="Pfam" id="PF13520">
    <property type="entry name" value="AA_permease_2"/>
    <property type="match status" value="1"/>
</dbReference>
<evidence type="ECO:0000313" key="7">
    <source>
        <dbReference type="EMBL" id="AZZ39051.1"/>
    </source>
</evidence>
<evidence type="ECO:0000256" key="4">
    <source>
        <dbReference type="ARBA" id="ARBA00022989"/>
    </source>
</evidence>
<dbReference type="InterPro" id="IPR002293">
    <property type="entry name" value="AA/rel_permease1"/>
</dbReference>
<proteinExistence type="predicted"/>
<sequence>MSLLVRKGLHQVEEDLGDPERSLKRELGAMDIAVMGVAVAVGAGIFSVGAQAAALYAGPSVIISFVVAALICGLAVMNYAEFASSVPVSGSAYTFSYLSLGELLAWVIGWDLILEMLMAASVISKYWGIYLSNVFEFLHINIATEFTIGSVAVSWPPAVIVAFFTVLLVLGTKLTSRVNGILTAIKIGVTLFIIVAGAFYVKASNFTPFFPPSEPISNGSATGVLGQSLFSFLSGAEPTRYGAYGLMGAAALVFFAFIGFDIVATTAEEAKDPQKTLPRGIFGGLALVSALYIAVTIVVTGMVSYKKMATQKDVSLATAFKLVGADWVGTLITIGILIGLTTVIMVLLLGLTRVVFSMSRDGLLPRRVSRTSDRGTPALLQIICGIVVAVVAALADVDQLSEMINIGTLSAFVLVSFSIPVQRKRFPDLKRGFTVPFSPVLPIISGVLCLWLMSNLAVETWLRFVVWLLLGFVIYFCYSYLHSRVRLEGHQENVLSQFGEGMLAGNAAAPDDTGSIVVPATPDMTMLNDDAEPIRHHRVALVLTALAAIAVLAEVVLTVTGAVDVTTMSTGLVWLWMLTPVPGIVVSHLALSRAEATEQSWDTVPREKLPTWATLGAAIRQPLTLLSIGYGLTTVATVVAIVHLVEVL</sequence>
<dbReference type="GO" id="GO:0016020">
    <property type="term" value="C:membrane"/>
    <property type="evidence" value="ECO:0007669"/>
    <property type="project" value="UniProtKB-SubCell"/>
</dbReference>
<gene>
    <name evidence="7" type="ORF">C0Z10_04005</name>
</gene>
<dbReference type="PANTHER" id="PTHR43243:SF4">
    <property type="entry name" value="CATIONIC AMINO ACID TRANSPORTER 4"/>
    <property type="match status" value="1"/>
</dbReference>
<evidence type="ECO:0000256" key="5">
    <source>
        <dbReference type="ARBA" id="ARBA00023136"/>
    </source>
</evidence>
<name>A0A3Q9UIM6_9ACTN</name>
<evidence type="ECO:0000256" key="6">
    <source>
        <dbReference type="SAM" id="Phobius"/>
    </source>
</evidence>
<dbReference type="PANTHER" id="PTHR43243">
    <property type="entry name" value="INNER MEMBRANE TRANSPORTER YGJI-RELATED"/>
    <property type="match status" value="1"/>
</dbReference>
<evidence type="ECO:0000256" key="2">
    <source>
        <dbReference type="ARBA" id="ARBA00022448"/>
    </source>
</evidence>
<keyword evidence="5 6" id="KW-0472">Membrane</keyword>
<feature type="transmembrane region" description="Helical" evidence="6">
    <location>
        <begin position="241"/>
        <end position="260"/>
    </location>
</feature>
<feature type="transmembrane region" description="Helical" evidence="6">
    <location>
        <begin position="32"/>
        <end position="56"/>
    </location>
</feature>
<dbReference type="EMBL" id="CP025570">
    <property type="protein sequence ID" value="AZZ39051.1"/>
    <property type="molecule type" value="Genomic_DNA"/>
</dbReference>
<feature type="transmembrane region" description="Helical" evidence="6">
    <location>
        <begin position="325"/>
        <end position="356"/>
    </location>
</feature>
<feature type="transmembrane region" description="Helical" evidence="6">
    <location>
        <begin position="539"/>
        <end position="559"/>
    </location>
</feature>
<feature type="transmembrane region" description="Helical" evidence="6">
    <location>
        <begin position="403"/>
        <end position="421"/>
    </location>
</feature>
<reference evidence="8" key="1">
    <citation type="submission" date="2017-12" db="EMBL/GenBank/DDBJ databases">
        <title>Whole genome sequencing of Acidipropionibacterium jensenii strains JS279 and JS280.</title>
        <authorList>
            <person name="Deptula P."/>
            <person name="Laine P."/>
            <person name="Smolander O.-P."/>
            <person name="Paulin L."/>
            <person name="Auvinen P."/>
            <person name="Varmanen P."/>
        </authorList>
    </citation>
    <scope>NUCLEOTIDE SEQUENCE [LARGE SCALE GENOMIC DNA]</scope>
    <source>
        <strain evidence="8">JS280</strain>
    </source>
</reference>
<keyword evidence="3 6" id="KW-0812">Transmembrane</keyword>
<feature type="transmembrane region" description="Helical" evidence="6">
    <location>
        <begin position="147"/>
        <end position="169"/>
    </location>
</feature>
<feature type="transmembrane region" description="Helical" evidence="6">
    <location>
        <begin position="377"/>
        <end position="397"/>
    </location>
</feature>
<organism evidence="7 8">
    <name type="scientific">Acidipropionibacterium jensenii</name>
    <dbReference type="NCBI Taxonomy" id="1749"/>
    <lineage>
        <taxon>Bacteria</taxon>
        <taxon>Bacillati</taxon>
        <taxon>Actinomycetota</taxon>
        <taxon>Actinomycetes</taxon>
        <taxon>Propionibacteriales</taxon>
        <taxon>Propionibacteriaceae</taxon>
        <taxon>Acidipropionibacterium</taxon>
    </lineage>
</organism>
<feature type="transmembrane region" description="Helical" evidence="6">
    <location>
        <begin position="571"/>
        <end position="591"/>
    </location>
</feature>
<comment type="subcellular location">
    <subcellularLocation>
        <location evidence="1">Membrane</location>
        <topology evidence="1">Multi-pass membrane protein</topology>
    </subcellularLocation>
</comment>
<feature type="transmembrane region" description="Helical" evidence="6">
    <location>
        <begin position="103"/>
        <end position="127"/>
    </location>
</feature>
<feature type="transmembrane region" description="Helical" evidence="6">
    <location>
        <begin position="181"/>
        <end position="201"/>
    </location>
</feature>
<feature type="transmembrane region" description="Helical" evidence="6">
    <location>
        <begin position="623"/>
        <end position="645"/>
    </location>
</feature>
<feature type="transmembrane region" description="Helical" evidence="6">
    <location>
        <begin position="433"/>
        <end position="454"/>
    </location>
</feature>